<dbReference type="Gene3D" id="1.20.58.1040">
    <property type="match status" value="1"/>
</dbReference>
<evidence type="ECO:0000256" key="6">
    <source>
        <dbReference type="RuleBase" id="RU004335"/>
    </source>
</evidence>
<dbReference type="Pfam" id="PF07983">
    <property type="entry name" value="X8"/>
    <property type="match status" value="1"/>
</dbReference>
<dbReference type="EMBL" id="JBBNAG010000002">
    <property type="protein sequence ID" value="KAK9156662.1"/>
    <property type="molecule type" value="Genomic_DNA"/>
</dbReference>
<gene>
    <name evidence="10" type="ORF">Scep_003236</name>
</gene>
<feature type="chain" id="PRO_5042903632" description="X8 domain-containing protein" evidence="8">
    <location>
        <begin position="23"/>
        <end position="273"/>
    </location>
</feature>
<dbReference type="PANTHER" id="PTHR32227">
    <property type="entry name" value="GLUCAN ENDO-1,3-BETA-GLUCOSIDASE BG1-RELATED-RELATED"/>
    <property type="match status" value="1"/>
</dbReference>
<dbReference type="Gene3D" id="3.20.20.80">
    <property type="entry name" value="Glycosidases"/>
    <property type="match status" value="1"/>
</dbReference>
<protein>
    <recommendedName>
        <fullName evidence="9">X8 domain-containing protein</fullName>
    </recommendedName>
</protein>
<feature type="domain" description="X8" evidence="9">
    <location>
        <begin position="31"/>
        <end position="114"/>
    </location>
</feature>
<dbReference type="SUPFAM" id="SSF51445">
    <property type="entry name" value="(Trans)glycosidases"/>
    <property type="match status" value="1"/>
</dbReference>
<dbReference type="GO" id="GO:0005975">
    <property type="term" value="P:carbohydrate metabolic process"/>
    <property type="evidence" value="ECO:0007669"/>
    <property type="project" value="InterPro"/>
</dbReference>
<feature type="region of interest" description="Disordered" evidence="7">
    <location>
        <begin position="239"/>
        <end position="273"/>
    </location>
</feature>
<organism evidence="10 11">
    <name type="scientific">Stephania cephalantha</name>
    <dbReference type="NCBI Taxonomy" id="152367"/>
    <lineage>
        <taxon>Eukaryota</taxon>
        <taxon>Viridiplantae</taxon>
        <taxon>Streptophyta</taxon>
        <taxon>Embryophyta</taxon>
        <taxon>Tracheophyta</taxon>
        <taxon>Spermatophyta</taxon>
        <taxon>Magnoliopsida</taxon>
        <taxon>Ranunculales</taxon>
        <taxon>Menispermaceae</taxon>
        <taxon>Menispermoideae</taxon>
        <taxon>Cissampelideae</taxon>
        <taxon>Stephania</taxon>
    </lineage>
</organism>
<comment type="caution">
    <text evidence="10">The sequence shown here is derived from an EMBL/GenBank/DDBJ whole genome shotgun (WGS) entry which is preliminary data.</text>
</comment>
<evidence type="ECO:0000256" key="1">
    <source>
        <dbReference type="ARBA" id="ARBA00008773"/>
    </source>
</evidence>
<sequence>MSTDQLLLLTLLFLLATTMATAQSPSDSGKKWCVAKADASAAALQKISDYACGMGTDCNPIQEGGPCFVPDTIWSHASYVMNSYYHNRGGANDFDCDFGGTGMLTSSDPSDNLPTPGAVAAFLRDHTTITAVKLFDSNPDVIRAFADTNISLTLSIPNSDIPSLTTLPGASAWVSSHVLPFIPASPIRRIAVGNEVLFTHNLTLAALLLPALKSLRAALAALSPTPIIQLSTPHSFAVLPVSQPPQPPTSAAPSTRPSSPPSSDSSAKPTPPS</sequence>
<evidence type="ECO:0000256" key="3">
    <source>
        <dbReference type="ARBA" id="ARBA00022801"/>
    </source>
</evidence>
<keyword evidence="11" id="KW-1185">Reference proteome</keyword>
<keyword evidence="5" id="KW-0326">Glycosidase</keyword>
<evidence type="ECO:0000256" key="4">
    <source>
        <dbReference type="ARBA" id="ARBA00023157"/>
    </source>
</evidence>
<evidence type="ECO:0000256" key="2">
    <source>
        <dbReference type="ARBA" id="ARBA00022729"/>
    </source>
</evidence>
<dbReference type="GO" id="GO:0004553">
    <property type="term" value="F:hydrolase activity, hydrolyzing O-glycosyl compounds"/>
    <property type="evidence" value="ECO:0007669"/>
    <property type="project" value="InterPro"/>
</dbReference>
<dbReference type="InterPro" id="IPR000490">
    <property type="entry name" value="Glyco_hydro_17"/>
</dbReference>
<dbReference type="InterPro" id="IPR044965">
    <property type="entry name" value="Glyco_hydro_17_plant"/>
</dbReference>
<feature type="signal peptide" evidence="8">
    <location>
        <begin position="1"/>
        <end position="22"/>
    </location>
</feature>
<dbReference type="Pfam" id="PF00332">
    <property type="entry name" value="Glyco_hydro_17"/>
    <property type="match status" value="1"/>
</dbReference>
<keyword evidence="4" id="KW-1015">Disulfide bond</keyword>
<keyword evidence="2 8" id="KW-0732">Signal</keyword>
<reference evidence="10 11" key="1">
    <citation type="submission" date="2024-01" db="EMBL/GenBank/DDBJ databases">
        <title>Genome assemblies of Stephania.</title>
        <authorList>
            <person name="Yang L."/>
        </authorList>
    </citation>
    <scope>NUCLEOTIDE SEQUENCE [LARGE SCALE GENOMIC DNA]</scope>
    <source>
        <strain evidence="10">JXDWG</strain>
        <tissue evidence="10">Leaf</tissue>
    </source>
</reference>
<dbReference type="InterPro" id="IPR017853">
    <property type="entry name" value="GH"/>
</dbReference>
<dbReference type="Proteomes" id="UP001419268">
    <property type="component" value="Unassembled WGS sequence"/>
</dbReference>
<feature type="compositionally biased region" description="Low complexity" evidence="7">
    <location>
        <begin position="251"/>
        <end position="273"/>
    </location>
</feature>
<evidence type="ECO:0000313" key="10">
    <source>
        <dbReference type="EMBL" id="KAK9156662.1"/>
    </source>
</evidence>
<evidence type="ECO:0000256" key="7">
    <source>
        <dbReference type="SAM" id="MobiDB-lite"/>
    </source>
</evidence>
<dbReference type="InterPro" id="IPR012946">
    <property type="entry name" value="X8"/>
</dbReference>
<evidence type="ECO:0000256" key="5">
    <source>
        <dbReference type="ARBA" id="ARBA00023295"/>
    </source>
</evidence>
<comment type="similarity">
    <text evidence="1 6">Belongs to the glycosyl hydrolase 17 family.</text>
</comment>
<dbReference type="AlphaFoldDB" id="A0AAP0KS53"/>
<keyword evidence="3" id="KW-0378">Hydrolase</keyword>
<name>A0AAP0KS53_9MAGN</name>
<evidence type="ECO:0000259" key="9">
    <source>
        <dbReference type="SMART" id="SM00768"/>
    </source>
</evidence>
<evidence type="ECO:0000313" key="11">
    <source>
        <dbReference type="Proteomes" id="UP001419268"/>
    </source>
</evidence>
<evidence type="ECO:0000256" key="8">
    <source>
        <dbReference type="SAM" id="SignalP"/>
    </source>
</evidence>
<proteinExistence type="inferred from homology"/>
<accession>A0AAP0KS53</accession>
<dbReference type="SMART" id="SM00768">
    <property type="entry name" value="X8"/>
    <property type="match status" value="1"/>
</dbReference>